<dbReference type="EMBL" id="HG810024">
    <property type="protein sequence ID" value="CDN39476.1"/>
    <property type="molecule type" value="Genomic_DNA"/>
</dbReference>
<organism evidence="1">
    <name type="scientific">Bacillus thuringiensis DB27</name>
    <dbReference type="NCBI Taxonomy" id="1431339"/>
    <lineage>
        <taxon>Bacteria</taxon>
        <taxon>Bacillati</taxon>
        <taxon>Bacillota</taxon>
        <taxon>Bacilli</taxon>
        <taxon>Bacillales</taxon>
        <taxon>Bacillaceae</taxon>
        <taxon>Bacillus</taxon>
        <taxon>Bacillus cereus group</taxon>
    </lineage>
</organism>
<reference evidence="1" key="2">
    <citation type="submission" date="2014-01" db="EMBL/GenBank/DDBJ databases">
        <authorList>
            <person name="Aslett M."/>
        </authorList>
    </citation>
    <scope>NUCLEOTIDE SEQUENCE [LARGE SCALE GENOMIC DNA]</scope>
    <source>
        <strain evidence="1">DB27</strain>
    </source>
</reference>
<gene>
    <name evidence="1" type="ORF">BTDB27_p000139</name>
</gene>
<dbReference type="HOGENOM" id="CLU_3285390_0_0_9"/>
<reference evidence="1" key="1">
    <citation type="submission" date="2014-01" db="EMBL/GenBank/DDBJ databases">
        <title>Draft genome sequence of highly nematicidal Bacillus thuringiensis DB27.</title>
        <authorList>
            <person name="Iatsenko I."/>
            <person name="Pickard D."/>
            <person name="Corton C."/>
            <person name="Dougan G."/>
            <person name="Sommer R.J."/>
        </authorList>
    </citation>
    <scope>NUCLEOTIDE SEQUENCE [LARGE SCALE GENOMIC DNA]</scope>
    <source>
        <strain evidence="1">DB27</strain>
    </source>
</reference>
<sequence length="40" mass="5079">MWIYFILESKNEKEQDVMDIRIRSRLKQTNDSWRDDEIYI</sequence>
<proteinExistence type="predicted"/>
<accession>W8YM55</accession>
<protein>
    <submittedName>
        <fullName evidence="1">Uncharacterized protein</fullName>
    </submittedName>
</protein>
<dbReference type="Proteomes" id="UP000030682">
    <property type="component" value="Unassembled WGS sequence"/>
</dbReference>
<dbReference type="AlphaFoldDB" id="W8YM55"/>
<name>W8YM55_BACTU</name>
<evidence type="ECO:0000313" key="1">
    <source>
        <dbReference type="EMBL" id="CDN39476.1"/>
    </source>
</evidence>